<dbReference type="Gene3D" id="3.40.50.300">
    <property type="entry name" value="P-loop containing nucleotide triphosphate hydrolases"/>
    <property type="match status" value="1"/>
</dbReference>
<keyword evidence="2" id="KW-0813">Transport</keyword>
<dbReference type="PANTHER" id="PTHR48041">
    <property type="entry name" value="ABC TRANSPORTER G FAMILY MEMBER 28"/>
    <property type="match status" value="1"/>
</dbReference>
<dbReference type="Pfam" id="PF01061">
    <property type="entry name" value="ABC2_membrane"/>
    <property type="match status" value="1"/>
</dbReference>
<gene>
    <name evidence="9" type="ORF">GCM10023161_49600</name>
</gene>
<dbReference type="RefSeq" id="WP_264036783.1">
    <property type="nucleotide sequence ID" value="NZ_BAABGF010000055.1"/>
</dbReference>
<organism evidence="9 10">
    <name type="scientific">Mycobacterium paraffinicum</name>
    <dbReference type="NCBI Taxonomy" id="53378"/>
    <lineage>
        <taxon>Bacteria</taxon>
        <taxon>Bacillati</taxon>
        <taxon>Actinomycetota</taxon>
        <taxon>Actinomycetes</taxon>
        <taxon>Mycobacteriales</taxon>
        <taxon>Mycobacteriaceae</taxon>
        <taxon>Mycobacterium</taxon>
    </lineage>
</organism>
<keyword evidence="3 7" id="KW-0812">Transmembrane</keyword>
<evidence type="ECO:0000256" key="4">
    <source>
        <dbReference type="ARBA" id="ARBA00022989"/>
    </source>
</evidence>
<dbReference type="InterPro" id="IPR050352">
    <property type="entry name" value="ABCG_transporters"/>
</dbReference>
<evidence type="ECO:0000313" key="10">
    <source>
        <dbReference type="Proteomes" id="UP001501417"/>
    </source>
</evidence>
<proteinExistence type="predicted"/>
<feature type="transmembrane region" description="Helical" evidence="7">
    <location>
        <begin position="620"/>
        <end position="643"/>
    </location>
</feature>
<keyword evidence="5 7" id="KW-0472">Membrane</keyword>
<feature type="compositionally biased region" description="Pro residues" evidence="6">
    <location>
        <begin position="169"/>
        <end position="187"/>
    </location>
</feature>
<sequence length="806" mass="86406">MRPEASAFRASPLTVWVGSMRFDFAPGRDVIVGYGPGSDIALERFLNPASPPPPPRPEVVLRYAGTHWVAIDLSHNGIFVDGARASTVNIRDGQAISIGDPQRGPRLVFRTGQPSGPPGQAPRPAPRPPAYPPRQPPPPPPVAPTPAHPIDPNLRAPTQRETQRMRVVPPQPPAVEPPARPDLPPPAERAAAAEARDKGGPGLIERMITSKLRVARPSFRTAEANATYRLPLKADARTVGVVAYQLGLGVDGREIVSDISFAARPGIFTAVVGPSAARNSALLGLLAGTRQLSSGRVTVDGHDVHAEPESMRTRIGIVSSEDRLHRQLTVAQALRYAAEIRLPHDISPEQRDRVVSQVLEELELTPFESRRIGKLSPEVRRCAALAVELITRPTLLVVDEPSAGLDAEQQRHVMAMLRRQADIGCVVVAAVSSQTSLTNLDVCDQVLVLTSAGTPAFLGPPLQLEAAMGTADWSKVLERVSADPDGTHRAFRARPPASTLTAPPEITAPSPPPAEPAIMRQIRLLARRDARLIFADRLYFVLLAILPFALAGLTLLIPGDSGLARPGPGSTHPHEAIEILAALNVAAVIIGTALTIRAVAREQRTFRREQALGLSTVAYLAAKILVFGLAAAILTAIVFVVVVADRGGPPRGATLLHNATVELYVSVAVTAIVSAVVGLALSALGTSLREVLPLLLPVVLASALFNGSLVQLVSKWGFQQVSWFVPAQWGFAASASTVDLRRVDGLAANSQMWTHYSGWWVFDMTMLVLFGVAAACFALYRLRPVVQQQIPKPSHREQQKLSDLTR</sequence>
<reference evidence="10" key="1">
    <citation type="journal article" date="2019" name="Int. J. Syst. Evol. Microbiol.">
        <title>The Global Catalogue of Microorganisms (GCM) 10K type strain sequencing project: providing services to taxonomists for standard genome sequencing and annotation.</title>
        <authorList>
            <consortium name="The Broad Institute Genomics Platform"/>
            <consortium name="The Broad Institute Genome Sequencing Center for Infectious Disease"/>
            <person name="Wu L."/>
            <person name="Ma J."/>
        </authorList>
    </citation>
    <scope>NUCLEOTIDE SEQUENCE [LARGE SCALE GENOMIC DNA]</scope>
    <source>
        <strain evidence="10">JCM 17782</strain>
    </source>
</reference>
<dbReference type="InterPro" id="IPR008984">
    <property type="entry name" value="SMAD_FHA_dom_sf"/>
</dbReference>
<feature type="transmembrane region" description="Helical" evidence="7">
    <location>
        <begin position="759"/>
        <end position="780"/>
    </location>
</feature>
<evidence type="ECO:0000256" key="2">
    <source>
        <dbReference type="ARBA" id="ARBA00022448"/>
    </source>
</evidence>
<feature type="transmembrane region" description="Helical" evidence="7">
    <location>
        <begin position="691"/>
        <end position="713"/>
    </location>
</feature>
<feature type="domain" description="ABC transporter" evidence="8">
    <location>
        <begin position="236"/>
        <end position="476"/>
    </location>
</feature>
<dbReference type="PROSITE" id="PS50893">
    <property type="entry name" value="ABC_TRANSPORTER_2"/>
    <property type="match status" value="1"/>
</dbReference>
<feature type="compositionally biased region" description="Pro residues" evidence="6">
    <location>
        <begin position="115"/>
        <end position="149"/>
    </location>
</feature>
<dbReference type="InterPro" id="IPR027417">
    <property type="entry name" value="P-loop_NTPase"/>
</dbReference>
<evidence type="ECO:0000256" key="3">
    <source>
        <dbReference type="ARBA" id="ARBA00022692"/>
    </source>
</evidence>
<feature type="transmembrane region" description="Helical" evidence="7">
    <location>
        <begin position="538"/>
        <end position="559"/>
    </location>
</feature>
<evidence type="ECO:0000256" key="5">
    <source>
        <dbReference type="ARBA" id="ARBA00023136"/>
    </source>
</evidence>
<evidence type="ECO:0000313" key="9">
    <source>
        <dbReference type="EMBL" id="GAA4297460.1"/>
    </source>
</evidence>
<evidence type="ECO:0000256" key="6">
    <source>
        <dbReference type="SAM" id="MobiDB-lite"/>
    </source>
</evidence>
<keyword evidence="10" id="KW-1185">Reference proteome</keyword>
<accession>A0ABP8F882</accession>
<feature type="region of interest" description="Disordered" evidence="6">
    <location>
        <begin position="94"/>
        <end position="197"/>
    </location>
</feature>
<dbReference type="Pfam" id="PF00005">
    <property type="entry name" value="ABC_tran"/>
    <property type="match status" value="1"/>
</dbReference>
<comment type="caution">
    <text evidence="9">The sequence shown here is derived from an EMBL/GenBank/DDBJ whole genome shotgun (WGS) entry which is preliminary data.</text>
</comment>
<feature type="transmembrane region" description="Helical" evidence="7">
    <location>
        <begin position="579"/>
        <end position="600"/>
    </location>
</feature>
<evidence type="ECO:0000259" key="8">
    <source>
        <dbReference type="PROSITE" id="PS50893"/>
    </source>
</evidence>
<feature type="transmembrane region" description="Helical" evidence="7">
    <location>
        <begin position="663"/>
        <end position="684"/>
    </location>
</feature>
<feature type="region of interest" description="Disordered" evidence="6">
    <location>
        <begin position="494"/>
        <end position="513"/>
    </location>
</feature>
<dbReference type="SUPFAM" id="SSF49879">
    <property type="entry name" value="SMAD/FHA domain"/>
    <property type="match status" value="1"/>
</dbReference>
<dbReference type="Proteomes" id="UP001501417">
    <property type="component" value="Unassembled WGS sequence"/>
</dbReference>
<dbReference type="EMBL" id="BAABGF010000055">
    <property type="protein sequence ID" value="GAA4297460.1"/>
    <property type="molecule type" value="Genomic_DNA"/>
</dbReference>
<dbReference type="InterPro" id="IPR003439">
    <property type="entry name" value="ABC_transporter-like_ATP-bd"/>
</dbReference>
<protein>
    <recommendedName>
        <fullName evidence="8">ABC transporter domain-containing protein</fullName>
    </recommendedName>
</protein>
<comment type="subcellular location">
    <subcellularLocation>
        <location evidence="1">Membrane</location>
        <topology evidence="1">Multi-pass membrane protein</topology>
    </subcellularLocation>
</comment>
<name>A0ABP8F882_9MYCO</name>
<dbReference type="SUPFAM" id="SSF52540">
    <property type="entry name" value="P-loop containing nucleoside triphosphate hydrolases"/>
    <property type="match status" value="1"/>
</dbReference>
<dbReference type="InterPro" id="IPR013525">
    <property type="entry name" value="ABC2_TM"/>
</dbReference>
<evidence type="ECO:0000256" key="1">
    <source>
        <dbReference type="ARBA" id="ARBA00004141"/>
    </source>
</evidence>
<dbReference type="PANTHER" id="PTHR48041:SF139">
    <property type="entry name" value="PROTEIN SCARLET"/>
    <property type="match status" value="1"/>
</dbReference>
<keyword evidence="4 7" id="KW-1133">Transmembrane helix</keyword>
<evidence type="ECO:0000256" key="7">
    <source>
        <dbReference type="SAM" id="Phobius"/>
    </source>
</evidence>
<dbReference type="Gene3D" id="2.60.200.20">
    <property type="match status" value="1"/>
</dbReference>